<protein>
    <recommendedName>
        <fullName evidence="16">DNA helicase RecQ</fullName>
        <ecNumber evidence="16">5.6.2.4</ecNumber>
    </recommendedName>
</protein>
<dbReference type="InterPro" id="IPR036390">
    <property type="entry name" value="WH_DNA-bd_sf"/>
</dbReference>
<dbReference type="InterPro" id="IPR032284">
    <property type="entry name" value="RecQ_Zn-bd"/>
</dbReference>
<evidence type="ECO:0000256" key="10">
    <source>
        <dbReference type="ARBA" id="ARBA00022840"/>
    </source>
</evidence>
<dbReference type="GO" id="GO:0016787">
    <property type="term" value="F:hydrolase activity"/>
    <property type="evidence" value="ECO:0007669"/>
    <property type="project" value="UniProtKB-KW"/>
</dbReference>
<dbReference type="SUPFAM" id="SSF47819">
    <property type="entry name" value="HRDC-like"/>
    <property type="match status" value="1"/>
</dbReference>
<keyword evidence="21" id="KW-1185">Reference proteome</keyword>
<evidence type="ECO:0000256" key="6">
    <source>
        <dbReference type="ARBA" id="ARBA00022763"/>
    </source>
</evidence>
<dbReference type="EMBL" id="JAUSUR010000005">
    <property type="protein sequence ID" value="MDQ0362166.1"/>
    <property type="molecule type" value="Genomic_DNA"/>
</dbReference>
<evidence type="ECO:0000256" key="13">
    <source>
        <dbReference type="ARBA" id="ARBA00023204"/>
    </source>
</evidence>
<evidence type="ECO:0000256" key="3">
    <source>
        <dbReference type="ARBA" id="ARBA00005446"/>
    </source>
</evidence>
<dbReference type="PANTHER" id="PTHR13710:SF105">
    <property type="entry name" value="ATP-DEPENDENT DNA HELICASE Q1"/>
    <property type="match status" value="1"/>
</dbReference>
<keyword evidence="14" id="KW-0413">Isomerase</keyword>
<dbReference type="Pfam" id="PF09382">
    <property type="entry name" value="RQC"/>
    <property type="match status" value="1"/>
</dbReference>
<sequence>MAAKTRQQEILNEVFGYKQFREGQDGIIDATLKEHDVIGIMPTGAGKSLCYQVPALLFDGITIVISPLISLMQDQVMSLKEVGVRAAYLNSSLTPIQFEKAIDNAKKGMYKIIYIAPERLETKSLQILAEAIDISMLVVDEAHCISQWGQDFRPSYLNIINFINQLKTRPIIAAYTATATSSVIDDISCSLGLDNPYQIVTGYNRPNLSFEVINSSDKKGVLLDQLENKKDMSGIIYCNTRKHVDEVYDELGKRGFSVSKYHAGLSDEDRKNSQSDFIYERKQIMVATNAFGMGIDKSNVRYVIHYNMPKNIEAYYQEAGRAGRDGEPAECILLYSGRDVKMNEFLINVSYENSQLDEATALQVKEQDLERLKKMTFYCLTNECLRSYIVKYFGEKGSNYCGNCSNCINEFDTIDVLEEAKQIINLIVSSGERFGKVMIVETAKGSNTQKLRNFQLDKNKYYGCLSETTKQRIHMIVNDLLVNNMLVSAGGDYPILQVTEDGRNLIAEDSAIEQLLLKLPKEVEVTKAKKKSSAISGDYDMNLFELLRQLRMEIAKEEHVPPYIVFGDQTLRGMSIMLPKNKQEMLNVSGVGEVKYQKYGERFVEVIVGYTENHNKN</sequence>
<dbReference type="Pfam" id="PF16124">
    <property type="entry name" value="RecQ_Zn_bind"/>
    <property type="match status" value="1"/>
</dbReference>
<comment type="caution">
    <text evidence="20">The sequence shown here is derived from an EMBL/GenBank/DDBJ whole genome shotgun (WGS) entry which is preliminary data.</text>
</comment>
<comment type="cofactor">
    <cofactor evidence="1">
        <name>Mg(2+)</name>
        <dbReference type="ChEBI" id="CHEBI:18420"/>
    </cofactor>
</comment>
<comment type="catalytic activity">
    <reaction evidence="15">
        <text>Couples ATP hydrolysis with the unwinding of duplex DNA by translocating in the 3'-5' direction.</text>
        <dbReference type="EC" id="5.6.2.4"/>
    </reaction>
</comment>
<dbReference type="SUPFAM" id="SSF52540">
    <property type="entry name" value="P-loop containing nucleoside triphosphate hydrolases"/>
    <property type="match status" value="1"/>
</dbReference>
<keyword evidence="5" id="KW-0547">Nucleotide-binding</keyword>
<dbReference type="CDD" id="cd18794">
    <property type="entry name" value="SF2_C_RecQ"/>
    <property type="match status" value="1"/>
</dbReference>
<dbReference type="SMART" id="SM00490">
    <property type="entry name" value="HELICc"/>
    <property type="match status" value="1"/>
</dbReference>
<dbReference type="Pfam" id="PF00570">
    <property type="entry name" value="HRDC"/>
    <property type="match status" value="1"/>
</dbReference>
<dbReference type="Gene3D" id="1.10.150.80">
    <property type="entry name" value="HRDC domain"/>
    <property type="match status" value="1"/>
</dbReference>
<dbReference type="EC" id="5.6.2.4" evidence="16"/>
<keyword evidence="8 20" id="KW-0347">Helicase</keyword>
<dbReference type="InterPro" id="IPR018982">
    <property type="entry name" value="RQC_domain"/>
</dbReference>
<comment type="cofactor">
    <cofactor evidence="2">
        <name>Zn(2+)</name>
        <dbReference type="ChEBI" id="CHEBI:29105"/>
    </cofactor>
</comment>
<dbReference type="SMART" id="SM00487">
    <property type="entry name" value="DEXDc"/>
    <property type="match status" value="1"/>
</dbReference>
<evidence type="ECO:0000256" key="7">
    <source>
        <dbReference type="ARBA" id="ARBA00022801"/>
    </source>
</evidence>
<evidence type="ECO:0000256" key="8">
    <source>
        <dbReference type="ARBA" id="ARBA00022806"/>
    </source>
</evidence>
<dbReference type="InterPro" id="IPR027417">
    <property type="entry name" value="P-loop_NTPase"/>
</dbReference>
<keyword evidence="6" id="KW-0227">DNA damage</keyword>
<dbReference type="InterPro" id="IPR010997">
    <property type="entry name" value="HRDC-like_sf"/>
</dbReference>
<dbReference type="InterPro" id="IPR001650">
    <property type="entry name" value="Helicase_C-like"/>
</dbReference>
<evidence type="ECO:0000256" key="1">
    <source>
        <dbReference type="ARBA" id="ARBA00001946"/>
    </source>
</evidence>
<dbReference type="PROSITE" id="PS51192">
    <property type="entry name" value="HELICASE_ATP_BIND_1"/>
    <property type="match status" value="1"/>
</dbReference>
<evidence type="ECO:0000259" key="18">
    <source>
        <dbReference type="PROSITE" id="PS51192"/>
    </source>
</evidence>
<dbReference type="SUPFAM" id="SSF46785">
    <property type="entry name" value="Winged helix' DNA-binding domain"/>
    <property type="match status" value="1"/>
</dbReference>
<dbReference type="InterPro" id="IPR006293">
    <property type="entry name" value="DNA_helicase_ATP-dep_RecQ_bac"/>
</dbReference>
<dbReference type="Proteomes" id="UP001230220">
    <property type="component" value="Unassembled WGS sequence"/>
</dbReference>
<name>A0ABU0E615_9FIRM</name>
<keyword evidence="12" id="KW-0233">DNA recombination</keyword>
<proteinExistence type="inferred from homology"/>
<dbReference type="InterPro" id="IPR011545">
    <property type="entry name" value="DEAD/DEAH_box_helicase_dom"/>
</dbReference>
<dbReference type="PROSITE" id="PS00690">
    <property type="entry name" value="DEAH_ATP_HELICASE"/>
    <property type="match status" value="1"/>
</dbReference>
<evidence type="ECO:0000256" key="11">
    <source>
        <dbReference type="ARBA" id="ARBA00023125"/>
    </source>
</evidence>
<gene>
    <name evidence="20" type="ORF">J2S15_002919</name>
</gene>
<keyword evidence="4" id="KW-0479">Metal-binding</keyword>
<feature type="domain" description="HRDC" evidence="17">
    <location>
        <begin position="537"/>
        <end position="617"/>
    </location>
</feature>
<evidence type="ECO:0000259" key="17">
    <source>
        <dbReference type="PROSITE" id="PS50967"/>
    </source>
</evidence>
<dbReference type="InterPro" id="IPR004589">
    <property type="entry name" value="DNA_helicase_ATP-dep_RecQ"/>
</dbReference>
<dbReference type="InterPro" id="IPR002464">
    <property type="entry name" value="DNA/RNA_helicase_DEAH_CS"/>
</dbReference>
<keyword evidence="7 20" id="KW-0378">Hydrolase</keyword>
<feature type="domain" description="Helicase C-terminal" evidence="19">
    <location>
        <begin position="222"/>
        <end position="370"/>
    </location>
</feature>
<dbReference type="InterPro" id="IPR036388">
    <property type="entry name" value="WH-like_DNA-bd_sf"/>
</dbReference>
<dbReference type="SMART" id="SM00956">
    <property type="entry name" value="RQC"/>
    <property type="match status" value="1"/>
</dbReference>
<organism evidence="20 21">
    <name type="scientific">Breznakia pachnodae</name>
    <dbReference type="NCBI Taxonomy" id="265178"/>
    <lineage>
        <taxon>Bacteria</taxon>
        <taxon>Bacillati</taxon>
        <taxon>Bacillota</taxon>
        <taxon>Erysipelotrichia</taxon>
        <taxon>Erysipelotrichales</taxon>
        <taxon>Erysipelotrichaceae</taxon>
        <taxon>Breznakia</taxon>
    </lineage>
</organism>
<dbReference type="SMART" id="SM00341">
    <property type="entry name" value="HRDC"/>
    <property type="match status" value="1"/>
</dbReference>
<dbReference type="PROSITE" id="PS50967">
    <property type="entry name" value="HRDC"/>
    <property type="match status" value="1"/>
</dbReference>
<dbReference type="PANTHER" id="PTHR13710">
    <property type="entry name" value="DNA HELICASE RECQ FAMILY MEMBER"/>
    <property type="match status" value="1"/>
</dbReference>
<evidence type="ECO:0000256" key="14">
    <source>
        <dbReference type="ARBA" id="ARBA00023235"/>
    </source>
</evidence>
<keyword evidence="10" id="KW-0067">ATP-binding</keyword>
<evidence type="ECO:0000256" key="15">
    <source>
        <dbReference type="ARBA" id="ARBA00034617"/>
    </source>
</evidence>
<evidence type="ECO:0000256" key="4">
    <source>
        <dbReference type="ARBA" id="ARBA00022723"/>
    </source>
</evidence>
<dbReference type="NCBIfam" id="TIGR01389">
    <property type="entry name" value="recQ"/>
    <property type="match status" value="1"/>
</dbReference>
<evidence type="ECO:0000313" key="20">
    <source>
        <dbReference type="EMBL" id="MDQ0362166.1"/>
    </source>
</evidence>
<reference evidence="20 21" key="1">
    <citation type="submission" date="2023-07" db="EMBL/GenBank/DDBJ databases">
        <title>Genomic Encyclopedia of Type Strains, Phase IV (KMG-IV): sequencing the most valuable type-strain genomes for metagenomic binning, comparative biology and taxonomic classification.</title>
        <authorList>
            <person name="Goeker M."/>
        </authorList>
    </citation>
    <scope>NUCLEOTIDE SEQUENCE [LARGE SCALE GENOMIC DNA]</scope>
    <source>
        <strain evidence="20 21">DSM 16784</strain>
    </source>
</reference>
<keyword evidence="9" id="KW-0862">Zinc</keyword>
<evidence type="ECO:0000256" key="2">
    <source>
        <dbReference type="ARBA" id="ARBA00001947"/>
    </source>
</evidence>
<dbReference type="Pfam" id="PF00271">
    <property type="entry name" value="Helicase_C"/>
    <property type="match status" value="1"/>
</dbReference>
<evidence type="ECO:0000259" key="19">
    <source>
        <dbReference type="PROSITE" id="PS51194"/>
    </source>
</evidence>
<evidence type="ECO:0000256" key="16">
    <source>
        <dbReference type="NCBIfam" id="TIGR01389"/>
    </source>
</evidence>
<dbReference type="Gene3D" id="1.10.10.10">
    <property type="entry name" value="Winged helix-like DNA-binding domain superfamily/Winged helix DNA-binding domain"/>
    <property type="match status" value="1"/>
</dbReference>
<keyword evidence="11" id="KW-0238">DNA-binding</keyword>
<dbReference type="InterPro" id="IPR002121">
    <property type="entry name" value="HRDC_dom"/>
</dbReference>
<dbReference type="PROSITE" id="PS51194">
    <property type="entry name" value="HELICASE_CTER"/>
    <property type="match status" value="1"/>
</dbReference>
<dbReference type="NCBIfam" id="TIGR00614">
    <property type="entry name" value="recQ_fam"/>
    <property type="match status" value="1"/>
</dbReference>
<dbReference type="Pfam" id="PF00270">
    <property type="entry name" value="DEAD"/>
    <property type="match status" value="1"/>
</dbReference>
<dbReference type="GO" id="GO:0003678">
    <property type="term" value="F:DNA helicase activity"/>
    <property type="evidence" value="ECO:0007669"/>
    <property type="project" value="UniProtKB-EC"/>
</dbReference>
<accession>A0ABU0E615</accession>
<dbReference type="CDD" id="cd17920">
    <property type="entry name" value="DEXHc_RecQ"/>
    <property type="match status" value="1"/>
</dbReference>
<evidence type="ECO:0000256" key="12">
    <source>
        <dbReference type="ARBA" id="ARBA00023172"/>
    </source>
</evidence>
<comment type="similarity">
    <text evidence="3">Belongs to the helicase family. RecQ subfamily.</text>
</comment>
<dbReference type="InterPro" id="IPR044876">
    <property type="entry name" value="HRDC_dom_sf"/>
</dbReference>
<dbReference type="Gene3D" id="3.40.50.300">
    <property type="entry name" value="P-loop containing nucleotide triphosphate hydrolases"/>
    <property type="match status" value="2"/>
</dbReference>
<keyword evidence="13" id="KW-0234">DNA repair</keyword>
<feature type="domain" description="Helicase ATP-binding" evidence="18">
    <location>
        <begin position="28"/>
        <end position="197"/>
    </location>
</feature>
<dbReference type="RefSeq" id="WP_307409527.1">
    <property type="nucleotide sequence ID" value="NZ_JAUSUR010000005.1"/>
</dbReference>
<evidence type="ECO:0000256" key="5">
    <source>
        <dbReference type="ARBA" id="ARBA00022741"/>
    </source>
</evidence>
<evidence type="ECO:0000256" key="9">
    <source>
        <dbReference type="ARBA" id="ARBA00022833"/>
    </source>
</evidence>
<dbReference type="InterPro" id="IPR014001">
    <property type="entry name" value="Helicase_ATP-bd"/>
</dbReference>
<evidence type="ECO:0000313" key="21">
    <source>
        <dbReference type="Proteomes" id="UP001230220"/>
    </source>
</evidence>